<sequence>MKLKEMFEEAYERCRTAPLEGVAFTVDDFHAALDKYDFNSEIGTKVKGTVFNTDANGALVDITAKSSAYLPLREASIHSIKHVEEAGIIPGLREEFVIIGENEADDSLILSLRSIQYDLAWERCRQLQAEDVVVKGKVVGANKGGVVEGLRGFVPFSQISTISHDRVSDIATVLQPGDTLKVMILSHDRERGRVSLSTKKLELTPGDMIRNPKLVFEKFKFDEAWVSAIT</sequence>
<protein>
    <recommendedName>
        <fullName evidence="4">S1 motif domain-containing protein</fullName>
    </recommendedName>
</protein>
<dbReference type="PANTHER" id="PTHR10724">
    <property type="entry name" value="30S RIBOSOMAL PROTEIN S1"/>
    <property type="match status" value="1"/>
</dbReference>
<keyword evidence="6" id="KW-1185">Reference proteome</keyword>
<evidence type="ECO:0000256" key="1">
    <source>
        <dbReference type="ARBA" id="ARBA00006767"/>
    </source>
</evidence>
<dbReference type="PROSITE" id="PS50126">
    <property type="entry name" value="S1"/>
    <property type="match status" value="2"/>
</dbReference>
<reference evidence="5 6" key="1">
    <citation type="journal article" date="2021" name="Comput. Struct. Biotechnol. J.">
        <title>De novo genome assembly of the potent medicinal plant Rehmannia glutinosa using nanopore technology.</title>
        <authorList>
            <person name="Ma L."/>
            <person name="Dong C."/>
            <person name="Song C."/>
            <person name="Wang X."/>
            <person name="Zheng X."/>
            <person name="Niu Y."/>
            <person name="Chen S."/>
            <person name="Feng W."/>
        </authorList>
    </citation>
    <scope>NUCLEOTIDE SEQUENCE [LARGE SCALE GENOMIC DNA]</scope>
    <source>
        <strain evidence="5">DH-2019</strain>
    </source>
</reference>
<feature type="domain" description="S1 motif" evidence="4">
    <location>
        <begin position="43"/>
        <end position="113"/>
    </location>
</feature>
<comment type="caution">
    <text evidence="5">The sequence shown here is derived from an EMBL/GenBank/DDBJ whole genome shotgun (WGS) entry which is preliminary data.</text>
</comment>
<dbReference type="PANTHER" id="PTHR10724:SF7">
    <property type="entry name" value="SMALL RIBOSOMAL SUBUNIT PROTEIN BS1C"/>
    <property type="match status" value="1"/>
</dbReference>
<dbReference type="InterPro" id="IPR003029">
    <property type="entry name" value="S1_domain"/>
</dbReference>
<evidence type="ECO:0000313" key="6">
    <source>
        <dbReference type="Proteomes" id="UP001318860"/>
    </source>
</evidence>
<dbReference type="SMART" id="SM00316">
    <property type="entry name" value="S1"/>
    <property type="match status" value="2"/>
</dbReference>
<dbReference type="InterPro" id="IPR012340">
    <property type="entry name" value="NA-bd_OB-fold"/>
</dbReference>
<dbReference type="InterPro" id="IPR050437">
    <property type="entry name" value="Ribos_protein_bS1-like"/>
</dbReference>
<keyword evidence="3" id="KW-0687">Ribonucleoprotein</keyword>
<organism evidence="5 6">
    <name type="scientific">Rehmannia glutinosa</name>
    <name type="common">Chinese foxglove</name>
    <dbReference type="NCBI Taxonomy" id="99300"/>
    <lineage>
        <taxon>Eukaryota</taxon>
        <taxon>Viridiplantae</taxon>
        <taxon>Streptophyta</taxon>
        <taxon>Embryophyta</taxon>
        <taxon>Tracheophyta</taxon>
        <taxon>Spermatophyta</taxon>
        <taxon>Magnoliopsida</taxon>
        <taxon>eudicotyledons</taxon>
        <taxon>Gunneridae</taxon>
        <taxon>Pentapetalae</taxon>
        <taxon>asterids</taxon>
        <taxon>lamiids</taxon>
        <taxon>Lamiales</taxon>
        <taxon>Orobanchaceae</taxon>
        <taxon>Rehmannieae</taxon>
        <taxon>Rehmannia</taxon>
    </lineage>
</organism>
<dbReference type="SUPFAM" id="SSF50249">
    <property type="entry name" value="Nucleic acid-binding proteins"/>
    <property type="match status" value="2"/>
</dbReference>
<proteinExistence type="inferred from homology"/>
<dbReference type="CDD" id="cd05687">
    <property type="entry name" value="S1_RPS1_repeat_ec1_hs1"/>
    <property type="match status" value="1"/>
</dbReference>
<name>A0ABR0VXZ2_REHGL</name>
<gene>
    <name evidence="5" type="ORF">DH2020_027450</name>
</gene>
<evidence type="ECO:0000256" key="3">
    <source>
        <dbReference type="ARBA" id="ARBA00023274"/>
    </source>
</evidence>
<accession>A0ABR0VXZ2</accession>
<dbReference type="Proteomes" id="UP001318860">
    <property type="component" value="Unassembled WGS sequence"/>
</dbReference>
<evidence type="ECO:0000256" key="2">
    <source>
        <dbReference type="ARBA" id="ARBA00022980"/>
    </source>
</evidence>
<keyword evidence="2" id="KW-0689">Ribosomal protein</keyword>
<evidence type="ECO:0000259" key="4">
    <source>
        <dbReference type="PROSITE" id="PS50126"/>
    </source>
</evidence>
<feature type="domain" description="S1 motif" evidence="4">
    <location>
        <begin position="131"/>
        <end position="199"/>
    </location>
</feature>
<evidence type="ECO:0000313" key="5">
    <source>
        <dbReference type="EMBL" id="KAK6138807.1"/>
    </source>
</evidence>
<dbReference type="Gene3D" id="2.40.50.140">
    <property type="entry name" value="Nucleic acid-binding proteins"/>
    <property type="match status" value="2"/>
</dbReference>
<dbReference type="Pfam" id="PF00575">
    <property type="entry name" value="S1"/>
    <property type="match status" value="2"/>
</dbReference>
<comment type="similarity">
    <text evidence="1">Belongs to the bacterial ribosomal protein bS1 family.</text>
</comment>
<dbReference type="EMBL" id="JABTTQ020000639">
    <property type="protein sequence ID" value="KAK6138807.1"/>
    <property type="molecule type" value="Genomic_DNA"/>
</dbReference>